<feature type="domain" description="Cleavage stimulation factor subunit 2 hinge" evidence="2">
    <location>
        <begin position="1"/>
        <end position="51"/>
    </location>
</feature>
<feature type="region of interest" description="Disordered" evidence="1">
    <location>
        <begin position="133"/>
        <end position="230"/>
    </location>
</feature>
<sequence>MYELMKQMKLCIQNNPNEARNMLLQNPQLAYALLQAQIVMKIVDPKVAIAMLNRTHDQIPPLRPDTSVLTPSQSQIPPDVIASSNADVGAPPQQQFASAPINGGQFGNQPGNFAHDFPPSIPQEQMASAMAGAPGMYTGFQPPPPPPPPPQQQSAPFQHLQQQQQHLHRPHQPGGTPPQPVPPGLQPATGLPQAPFPMGGLQGGVPPPPPIPPTGIPSLDQASPYPSTPPAVIAQSHATCPNAPLIKVDAWSRGVFIGVLKNRFRECWCSPTLLRLNAFSNVNIGRYISKHGHFDDRAKPLPSTHSRPIYLSPKHFSLVIVFEFIPKSLFNEASLSKLPNLIVTTVFNPVVGPSVLSRTTSGRLSGTWPGYASLLP</sequence>
<evidence type="ECO:0000313" key="3">
    <source>
        <dbReference type="WBParaSite" id="MCU_008214-RC"/>
    </source>
</evidence>
<dbReference type="GO" id="GO:0003729">
    <property type="term" value="F:mRNA binding"/>
    <property type="evidence" value="ECO:0007669"/>
    <property type="project" value="TreeGrafter"/>
</dbReference>
<feature type="compositionally biased region" description="Pro residues" evidence="1">
    <location>
        <begin position="175"/>
        <end position="185"/>
    </location>
</feature>
<protein>
    <submittedName>
        <fullName evidence="3">CSTF2_hinge domain-containing protein</fullName>
    </submittedName>
</protein>
<dbReference type="PANTHER" id="PTHR45735">
    <property type="entry name" value="CLEAVAGE STIMULATION FACTOR SUBUNIT 2"/>
    <property type="match status" value="1"/>
</dbReference>
<feature type="compositionally biased region" description="Polar residues" evidence="1">
    <location>
        <begin position="83"/>
        <end position="97"/>
    </location>
</feature>
<dbReference type="Pfam" id="PF14327">
    <property type="entry name" value="CSTF2_hinge"/>
    <property type="match status" value="1"/>
</dbReference>
<feature type="compositionally biased region" description="Low complexity" evidence="1">
    <location>
        <begin position="152"/>
        <end position="165"/>
    </location>
</feature>
<dbReference type="WBParaSite" id="MCU_008214-RC">
    <property type="protein sequence ID" value="MCU_008214-RC"/>
    <property type="gene ID" value="MCU_008214"/>
</dbReference>
<reference evidence="3" key="1">
    <citation type="submission" date="2019-11" db="UniProtKB">
        <authorList>
            <consortium name="WormBaseParasite"/>
        </authorList>
    </citation>
    <scope>IDENTIFICATION</scope>
</reference>
<dbReference type="AlphaFoldDB" id="A0A5K3FGM7"/>
<accession>A0A5K3FGM7</accession>
<name>A0A5K3FGM7_MESCO</name>
<organism evidence="3">
    <name type="scientific">Mesocestoides corti</name>
    <name type="common">Flatworm</name>
    <dbReference type="NCBI Taxonomy" id="53468"/>
    <lineage>
        <taxon>Eukaryota</taxon>
        <taxon>Metazoa</taxon>
        <taxon>Spiralia</taxon>
        <taxon>Lophotrochozoa</taxon>
        <taxon>Platyhelminthes</taxon>
        <taxon>Cestoda</taxon>
        <taxon>Eucestoda</taxon>
        <taxon>Cyclophyllidea</taxon>
        <taxon>Mesocestoididae</taxon>
        <taxon>Mesocestoides</taxon>
    </lineage>
</organism>
<evidence type="ECO:0000256" key="1">
    <source>
        <dbReference type="SAM" id="MobiDB-lite"/>
    </source>
</evidence>
<dbReference type="GO" id="GO:0005847">
    <property type="term" value="C:mRNA cleavage and polyadenylation specificity factor complex"/>
    <property type="evidence" value="ECO:0007669"/>
    <property type="project" value="TreeGrafter"/>
</dbReference>
<dbReference type="Gene3D" id="1.25.40.630">
    <property type="match status" value="1"/>
</dbReference>
<feature type="compositionally biased region" description="Pro residues" evidence="1">
    <location>
        <begin position="141"/>
        <end position="151"/>
    </location>
</feature>
<proteinExistence type="predicted"/>
<dbReference type="InterPro" id="IPR025742">
    <property type="entry name" value="CSTF2_hinge"/>
</dbReference>
<dbReference type="PANTHER" id="PTHR45735:SF2">
    <property type="entry name" value="CLEAVAGE STIMULATION FACTOR SUBUNIT 2"/>
    <property type="match status" value="1"/>
</dbReference>
<feature type="region of interest" description="Disordered" evidence="1">
    <location>
        <begin position="83"/>
        <end position="121"/>
    </location>
</feature>
<feature type="compositionally biased region" description="Pro residues" evidence="1">
    <location>
        <begin position="205"/>
        <end position="215"/>
    </location>
</feature>
<evidence type="ECO:0000259" key="2">
    <source>
        <dbReference type="Pfam" id="PF14327"/>
    </source>
</evidence>